<evidence type="ECO:0000256" key="1">
    <source>
        <dbReference type="ARBA" id="ARBA00010954"/>
    </source>
</evidence>
<dbReference type="PANTHER" id="PTHR12832:SF11">
    <property type="entry name" value="LD23868P"/>
    <property type="match status" value="1"/>
</dbReference>
<reference evidence="2 3" key="1">
    <citation type="journal article" date="2023" name="Res Sq">
        <title>Genomic and morphological characterization of Knufia obscura isolated from the Mars 2020 spacecraft assembly facility.</title>
        <authorList>
            <person name="Chander A.M."/>
            <person name="Teixeira M.M."/>
            <person name="Singh N.K."/>
            <person name="Williams M.P."/>
            <person name="Parker C.W."/>
            <person name="Leo P."/>
            <person name="Stajich J.E."/>
            <person name="Torok T."/>
            <person name="Tighe S."/>
            <person name="Mason C.E."/>
            <person name="Venkateswaran K."/>
        </authorList>
    </citation>
    <scope>NUCLEOTIDE SEQUENCE [LARGE SCALE GENOMIC DNA]</scope>
    <source>
        <strain evidence="2 3">CCFEE 5817</strain>
    </source>
</reference>
<dbReference type="InterPro" id="IPR008862">
    <property type="entry name" value="Tcp11"/>
</dbReference>
<name>A0ABR0RNA4_9EURO</name>
<dbReference type="Pfam" id="PF05794">
    <property type="entry name" value="Tcp11"/>
    <property type="match status" value="1"/>
</dbReference>
<accession>A0ABR0RNA4</accession>
<keyword evidence="3" id="KW-1185">Reference proteome</keyword>
<dbReference type="PANTHER" id="PTHR12832">
    <property type="entry name" value="TESTIS-SPECIFIC PROTEIN PBS13 T-COMPLEX 11"/>
    <property type="match status" value="1"/>
</dbReference>
<comment type="caution">
    <text evidence="2">The sequence shown here is derived from an EMBL/GenBank/DDBJ whole genome shotgun (WGS) entry which is preliminary data.</text>
</comment>
<dbReference type="GeneID" id="89999488"/>
<organism evidence="2 3">
    <name type="scientific">Knufia obscura</name>
    <dbReference type="NCBI Taxonomy" id="1635080"/>
    <lineage>
        <taxon>Eukaryota</taxon>
        <taxon>Fungi</taxon>
        <taxon>Dikarya</taxon>
        <taxon>Ascomycota</taxon>
        <taxon>Pezizomycotina</taxon>
        <taxon>Eurotiomycetes</taxon>
        <taxon>Chaetothyriomycetidae</taxon>
        <taxon>Chaetothyriales</taxon>
        <taxon>Trichomeriaceae</taxon>
        <taxon>Knufia</taxon>
    </lineage>
</organism>
<proteinExistence type="inferred from homology"/>
<dbReference type="Proteomes" id="UP001334248">
    <property type="component" value="Unassembled WGS sequence"/>
</dbReference>
<gene>
    <name evidence="2" type="primary">SOK1</name>
    <name evidence="2" type="ORF">PMZ80_006039</name>
</gene>
<sequence>MHPSFDIAYSPFSQPIEDDWSQQGIRPPSLAVTTKLNPRGGCAKEHDVKRAEHVGGEKKSGKLSYHDRVAKQSTRTRVRLPPCILKDNWRLYQFLVLGHVDRARAFNTEVVGVESLLEPSGIACVTEDILINLVEAHSSHTVGTPEPASSPKELLDLAEALFSRSIVAPVTKDSLKELELPAIQNNLALRIDLCFDHELFFQRISGSRGEEKQRKARIFWEVLSLELQAYAHALHHPLHNGCLHCRDAQVHTILIESRLVAFFSAFKELLETLVPDSDKQDVLQRVDVEWLTRQVRMGVFDAAAFSEWLLNLLMSHCAPMRDESARKMHSQITQGAELNDMDLLVEGLKTCMSLLENMKLDVANHQVRSFKLLLIADTVPFLRDCFSKLIDSRQLDFSGSQDWFRSARDTHPQKSEFNTFTNGLVRLSTSAETRFPQTFAYDTERLQVLRDDLFDLIHLRICMKFYQDHALKQTGIRPTHSQCQKVSHRILQLVSSEDGDNDRVLDHFDSIALEIARVVAVAAASWNACSPRLAQEGVDPDLVQTATDGLWAALELQQLSEIELVATWLARRTVHFTSQFSQLDTLQISNLQRMWSADRSSKELPLAPDMDDIARRLAHIAVIHWRVWSDLVYLDDSQPDSEVLWSSSD</sequence>
<dbReference type="RefSeq" id="XP_064730176.1">
    <property type="nucleotide sequence ID" value="XM_064874454.1"/>
</dbReference>
<evidence type="ECO:0000313" key="3">
    <source>
        <dbReference type="Proteomes" id="UP001334248"/>
    </source>
</evidence>
<comment type="similarity">
    <text evidence="1">Belongs to the TCP11 family.</text>
</comment>
<dbReference type="EMBL" id="JAVHJV010000006">
    <property type="protein sequence ID" value="KAK5942086.1"/>
    <property type="molecule type" value="Genomic_DNA"/>
</dbReference>
<protein>
    <submittedName>
        <fullName evidence="2">Protein SOSEKI 1</fullName>
    </submittedName>
</protein>
<evidence type="ECO:0000313" key="2">
    <source>
        <dbReference type="EMBL" id="KAK5942086.1"/>
    </source>
</evidence>